<dbReference type="OrthoDB" id="263957at2759"/>
<evidence type="ECO:0000256" key="6">
    <source>
        <dbReference type="ARBA" id="ARBA00022692"/>
    </source>
</evidence>
<dbReference type="Pfam" id="PF05631">
    <property type="entry name" value="MFS_5"/>
    <property type="match status" value="1"/>
</dbReference>
<dbReference type="SUPFAM" id="SSF103473">
    <property type="entry name" value="MFS general substrate transporter"/>
    <property type="match status" value="1"/>
</dbReference>
<dbReference type="GO" id="GO:0006811">
    <property type="term" value="P:monoatomic ion transport"/>
    <property type="evidence" value="ECO:0007669"/>
    <property type="project" value="UniProtKB-KW"/>
</dbReference>
<keyword evidence="9 13" id="KW-0472">Membrane</keyword>
<evidence type="ECO:0000256" key="3">
    <source>
        <dbReference type="ARBA" id="ARBA00021242"/>
    </source>
</evidence>
<evidence type="ECO:0000256" key="13">
    <source>
        <dbReference type="SAM" id="Phobius"/>
    </source>
</evidence>
<keyword evidence="4" id="KW-0813">Transport</keyword>
<dbReference type="Gene3D" id="1.20.1250.20">
    <property type="entry name" value="MFS general substrate transporter like domains"/>
    <property type="match status" value="1"/>
</dbReference>
<keyword evidence="7 13" id="KW-1133">Transmembrane helix</keyword>
<feature type="transmembrane region" description="Helical" evidence="13">
    <location>
        <begin position="209"/>
        <end position="230"/>
    </location>
</feature>
<organism evidence="14">
    <name type="scientific">Dichomitus squalens</name>
    <dbReference type="NCBI Taxonomy" id="114155"/>
    <lineage>
        <taxon>Eukaryota</taxon>
        <taxon>Fungi</taxon>
        <taxon>Dikarya</taxon>
        <taxon>Basidiomycota</taxon>
        <taxon>Agaricomycotina</taxon>
        <taxon>Agaricomycetes</taxon>
        <taxon>Polyporales</taxon>
        <taxon>Polyporaceae</taxon>
        <taxon>Dichomitus</taxon>
    </lineage>
</organism>
<dbReference type="PANTHER" id="PTHR23516">
    <property type="entry name" value="SAM (S-ADENOSYL METHIONINE) TRANSPORTER"/>
    <property type="match status" value="1"/>
</dbReference>
<feature type="transmembrane region" description="Helical" evidence="13">
    <location>
        <begin position="119"/>
        <end position="140"/>
    </location>
</feature>
<dbReference type="AlphaFoldDB" id="A0A4Q9MFY2"/>
<evidence type="ECO:0000256" key="5">
    <source>
        <dbReference type="ARBA" id="ARBA00022475"/>
    </source>
</evidence>
<gene>
    <name evidence="14" type="ORF">BD311DRAFT_500495</name>
</gene>
<dbReference type="GO" id="GO:0015098">
    <property type="term" value="F:molybdate ion transmembrane transporter activity"/>
    <property type="evidence" value="ECO:0007669"/>
    <property type="project" value="InterPro"/>
</dbReference>
<name>A0A4Q9MFY2_9APHY</name>
<protein>
    <recommendedName>
        <fullName evidence="3">Molybdate-anion transporter</fullName>
    </recommendedName>
    <alternativeName>
        <fullName evidence="10">Major facilitator superfamily domain-containing protein 5</fullName>
    </alternativeName>
    <alternativeName>
        <fullName evidence="11">Molybdate transporter 2 homolog</fullName>
    </alternativeName>
</protein>
<dbReference type="InterPro" id="IPR008509">
    <property type="entry name" value="MOT2/MFSD5"/>
</dbReference>
<dbReference type="Proteomes" id="UP000292957">
    <property type="component" value="Unassembled WGS sequence"/>
</dbReference>
<comment type="subcellular location">
    <subcellularLocation>
        <location evidence="2">Cell membrane</location>
        <topology evidence="2">Multi-pass membrane protein</topology>
    </subcellularLocation>
</comment>
<evidence type="ECO:0000256" key="9">
    <source>
        <dbReference type="ARBA" id="ARBA00023136"/>
    </source>
</evidence>
<evidence type="ECO:0000256" key="7">
    <source>
        <dbReference type="ARBA" id="ARBA00022989"/>
    </source>
</evidence>
<feature type="transmembrane region" description="Helical" evidence="13">
    <location>
        <begin position="54"/>
        <end position="75"/>
    </location>
</feature>
<feature type="transmembrane region" description="Helical" evidence="13">
    <location>
        <begin position="87"/>
        <end position="107"/>
    </location>
</feature>
<comment type="function">
    <text evidence="1">Mediates high-affinity intracellular uptake of the rare oligo-element molybdenum.</text>
</comment>
<feature type="transmembrane region" description="Helical" evidence="13">
    <location>
        <begin position="262"/>
        <end position="284"/>
    </location>
</feature>
<feature type="transmembrane region" description="Helical" evidence="13">
    <location>
        <begin position="146"/>
        <end position="166"/>
    </location>
</feature>
<proteinExistence type="predicted"/>
<feature type="transmembrane region" description="Helical" evidence="13">
    <location>
        <begin position="304"/>
        <end position="327"/>
    </location>
</feature>
<evidence type="ECO:0000256" key="11">
    <source>
        <dbReference type="ARBA" id="ARBA00032555"/>
    </source>
</evidence>
<keyword evidence="8" id="KW-0406">Ion transport</keyword>
<evidence type="ECO:0000256" key="4">
    <source>
        <dbReference type="ARBA" id="ARBA00022448"/>
    </source>
</evidence>
<dbReference type="EMBL" id="ML143461">
    <property type="protein sequence ID" value="TBU25468.1"/>
    <property type="molecule type" value="Genomic_DNA"/>
</dbReference>
<evidence type="ECO:0000256" key="2">
    <source>
        <dbReference type="ARBA" id="ARBA00004651"/>
    </source>
</evidence>
<evidence type="ECO:0000256" key="10">
    <source>
        <dbReference type="ARBA" id="ARBA00030646"/>
    </source>
</evidence>
<keyword evidence="5" id="KW-1003">Cell membrane</keyword>
<evidence type="ECO:0000256" key="12">
    <source>
        <dbReference type="SAM" id="MobiDB-lite"/>
    </source>
</evidence>
<feature type="compositionally biased region" description="Basic and acidic residues" evidence="12">
    <location>
        <begin position="353"/>
        <end position="368"/>
    </location>
</feature>
<feature type="region of interest" description="Disordered" evidence="12">
    <location>
        <begin position="343"/>
        <end position="383"/>
    </location>
</feature>
<evidence type="ECO:0000313" key="14">
    <source>
        <dbReference type="EMBL" id="TBU25468.1"/>
    </source>
</evidence>
<dbReference type="InterPro" id="IPR036259">
    <property type="entry name" value="MFS_trans_sf"/>
</dbReference>
<dbReference type="GO" id="GO:0005886">
    <property type="term" value="C:plasma membrane"/>
    <property type="evidence" value="ECO:0007669"/>
    <property type="project" value="UniProtKB-SubCell"/>
</dbReference>
<evidence type="ECO:0000256" key="8">
    <source>
        <dbReference type="ARBA" id="ARBA00023065"/>
    </source>
</evidence>
<dbReference type="PANTHER" id="PTHR23516:SF1">
    <property type="entry name" value="MOLYBDATE-ANION TRANSPORTER"/>
    <property type="match status" value="1"/>
</dbReference>
<feature type="transmembrane region" description="Helical" evidence="13">
    <location>
        <begin position="479"/>
        <end position="500"/>
    </location>
</feature>
<feature type="transmembrane region" description="Helical" evidence="13">
    <location>
        <begin position="6"/>
        <end position="27"/>
    </location>
</feature>
<evidence type="ECO:0000256" key="1">
    <source>
        <dbReference type="ARBA" id="ARBA00003019"/>
    </source>
</evidence>
<keyword evidence="6 13" id="KW-0812">Transmembrane</keyword>
<feature type="transmembrane region" description="Helical" evidence="13">
    <location>
        <begin position="178"/>
        <end position="197"/>
    </location>
</feature>
<sequence length="514" mass="55572">MTAFYESQLVILVAASVVFFVVEKYFLRKTSSQGSSAERNAPPSVVSGLSRRYLFVYTIIMGADWLQGPYIYSVYREQHGLPERSVALLFVLGFLTAGVAAPFVGVWADQYGRKRIGMLFCLTYSATCTLIQFHVLPLLFAGRLLGGFSTAILLSVPESWLVASANSLSFSSRDLSTILGRAALASSITATVAGVVSNKLVERTALFSSTFIASGALLLLGLVSIGMIWSENRGAVTSERTEVLDWRRVSEAWGIVRADKRLLVLGLTQTIFEGSLYLFVFLWVPFLQGSKPSTGTRTHALPLGYIFSCFMISMTLGSIIYTSIISLSRLDSSASFNDAGPSASLSDSVAPESEVHHPTADSHNDHRSSATSARRSRSNPSHSAHDRAITLHAKLSSAVCAASALALLVSVVDVREHERFWAFCTFEACAGIYYPVQGMLRGRLISDEHRATMSSLFRVPLNIFVTVSLLTGVSSARRFVLSACAGLLLCSAVVTATVLVRSTRGVPLASLRAS</sequence>
<accession>A0A4Q9MFY2</accession>
<reference evidence="14" key="1">
    <citation type="submission" date="2019-01" db="EMBL/GenBank/DDBJ databases">
        <title>Draft genome sequences of three monokaryotic isolates of the white-rot basidiomycete fungus Dichomitus squalens.</title>
        <authorList>
            <consortium name="DOE Joint Genome Institute"/>
            <person name="Lopez S.C."/>
            <person name="Andreopoulos B."/>
            <person name="Pangilinan J."/>
            <person name="Lipzen A."/>
            <person name="Riley R."/>
            <person name="Ahrendt S."/>
            <person name="Ng V."/>
            <person name="Barry K."/>
            <person name="Daum C."/>
            <person name="Grigoriev I.V."/>
            <person name="Hilden K.S."/>
            <person name="Makela M.R."/>
            <person name="de Vries R.P."/>
        </authorList>
    </citation>
    <scope>NUCLEOTIDE SEQUENCE [LARGE SCALE GENOMIC DNA]</scope>
    <source>
        <strain evidence="14">OM18370.1</strain>
    </source>
</reference>